<evidence type="ECO:0000313" key="13">
    <source>
        <dbReference type="EMBL" id="KKP71660.1"/>
    </source>
</evidence>
<evidence type="ECO:0000256" key="3">
    <source>
        <dbReference type="ARBA" id="ARBA00012030"/>
    </source>
</evidence>
<dbReference type="InterPro" id="IPR036895">
    <property type="entry name" value="Uracil-DNA_glycosylase-like_sf"/>
</dbReference>
<evidence type="ECO:0000256" key="4">
    <source>
        <dbReference type="ARBA" id="ARBA00019403"/>
    </source>
</evidence>
<evidence type="ECO:0000256" key="7">
    <source>
        <dbReference type="ARBA" id="ARBA00022763"/>
    </source>
</evidence>
<dbReference type="GO" id="GO:0006281">
    <property type="term" value="P:DNA repair"/>
    <property type="evidence" value="ECO:0007669"/>
    <property type="project" value="UniProtKB-KW"/>
</dbReference>
<evidence type="ECO:0000256" key="2">
    <source>
        <dbReference type="ARBA" id="ARBA00006521"/>
    </source>
</evidence>
<dbReference type="InterPro" id="IPR005273">
    <property type="entry name" value="Ura-DNA_glyco_family4"/>
</dbReference>
<keyword evidence="5" id="KW-0004">4Fe-4S</keyword>
<dbReference type="Gene3D" id="3.40.470.10">
    <property type="entry name" value="Uracil-DNA glycosylase-like domain"/>
    <property type="match status" value="1"/>
</dbReference>
<dbReference type="Proteomes" id="UP000034923">
    <property type="component" value="Unassembled WGS sequence"/>
</dbReference>
<keyword evidence="6" id="KW-0479">Metal-binding</keyword>
<evidence type="ECO:0000256" key="5">
    <source>
        <dbReference type="ARBA" id="ARBA00022485"/>
    </source>
</evidence>
<dbReference type="CDD" id="cd10030">
    <property type="entry name" value="UDG-F4_TTUDGA_SPO1dp_like"/>
    <property type="match status" value="1"/>
</dbReference>
<feature type="domain" description="Uracil-DNA glycosylase-like" evidence="12">
    <location>
        <begin position="29"/>
        <end position="180"/>
    </location>
</feature>
<comment type="similarity">
    <text evidence="2">Belongs to the uracil-DNA glycosylase (UDG) superfamily. Type 4 (UDGa) family.</text>
</comment>
<dbReference type="GO" id="GO:0046872">
    <property type="term" value="F:metal ion binding"/>
    <property type="evidence" value="ECO:0007669"/>
    <property type="project" value="UniProtKB-KW"/>
</dbReference>
<evidence type="ECO:0000259" key="12">
    <source>
        <dbReference type="SMART" id="SM00986"/>
    </source>
</evidence>
<keyword evidence="8" id="KW-0378">Hydrolase</keyword>
<protein>
    <recommendedName>
        <fullName evidence="4">Type-4 uracil-DNA glycosylase</fullName>
        <ecNumber evidence="3">3.2.2.27</ecNumber>
    </recommendedName>
</protein>
<comment type="caution">
    <text evidence="13">The sequence shown here is derived from an EMBL/GenBank/DDBJ whole genome shotgun (WGS) entry which is preliminary data.</text>
</comment>
<dbReference type="NCBIfam" id="TIGR00758">
    <property type="entry name" value="UDG_fam4"/>
    <property type="match status" value="1"/>
</dbReference>
<dbReference type="InterPro" id="IPR005122">
    <property type="entry name" value="Uracil-DNA_glycosylase-like"/>
</dbReference>
<dbReference type="Pfam" id="PF03167">
    <property type="entry name" value="UDG"/>
    <property type="match status" value="1"/>
</dbReference>
<accession>A0A0G0E8K1</accession>
<evidence type="ECO:0000256" key="1">
    <source>
        <dbReference type="ARBA" id="ARBA00001400"/>
    </source>
</evidence>
<gene>
    <name evidence="13" type="ORF">UR70_C0021G0013</name>
</gene>
<dbReference type="AlphaFoldDB" id="A0A0G0E8K1"/>
<dbReference type="PANTHER" id="PTHR33693">
    <property type="entry name" value="TYPE-5 URACIL-DNA GLYCOSYLASE"/>
    <property type="match status" value="1"/>
</dbReference>
<dbReference type="InterPro" id="IPR051536">
    <property type="entry name" value="UDG_Type-4/5"/>
</dbReference>
<keyword evidence="9" id="KW-0408">Iron</keyword>
<dbReference type="PANTHER" id="PTHR33693:SF1">
    <property type="entry name" value="TYPE-4 URACIL-DNA GLYCOSYLASE"/>
    <property type="match status" value="1"/>
</dbReference>
<dbReference type="GO" id="GO:0004844">
    <property type="term" value="F:uracil DNA N-glycosylase activity"/>
    <property type="evidence" value="ECO:0007669"/>
    <property type="project" value="UniProtKB-EC"/>
</dbReference>
<keyword evidence="11" id="KW-0234">DNA repair</keyword>
<sequence>MDKTAELEKLKQEMADDKNLPLRESNLVFGEGNPNCDILFIGEAPGFNEDREQRPFVGRAGQLLRAGIRKLGWREEDVYITNVVKRRPPENRDPNPEEIESYKPYLAKQIDIINPKIIVLLGRFSMNYFLPLAKITRDQGKLFKIEKYFVLPMLHPAAALRGNEAMKMFKETFLKLPTVLQKVNSGKFNEVKPEQVQKQQKLEDVQTKLF</sequence>
<dbReference type="PATRIC" id="fig|1618740.3.peg.601"/>
<evidence type="ECO:0000313" key="14">
    <source>
        <dbReference type="Proteomes" id="UP000034923"/>
    </source>
</evidence>
<dbReference type="SUPFAM" id="SSF52141">
    <property type="entry name" value="Uracil-DNA glycosylase-like"/>
    <property type="match status" value="1"/>
</dbReference>
<reference evidence="13 14" key="1">
    <citation type="journal article" date="2015" name="Nature">
        <title>rRNA introns, odd ribosomes, and small enigmatic genomes across a large radiation of phyla.</title>
        <authorList>
            <person name="Brown C.T."/>
            <person name="Hug L.A."/>
            <person name="Thomas B.C."/>
            <person name="Sharon I."/>
            <person name="Castelle C.J."/>
            <person name="Singh A."/>
            <person name="Wilkins M.J."/>
            <person name="Williams K.H."/>
            <person name="Banfield J.F."/>
        </authorList>
    </citation>
    <scope>NUCLEOTIDE SEQUENCE [LARGE SCALE GENOMIC DNA]</scope>
</reference>
<organism evidence="13 14">
    <name type="scientific">Candidatus Nomurabacteria bacterium GW2011_GWB1_35_20</name>
    <dbReference type="NCBI Taxonomy" id="1618740"/>
    <lineage>
        <taxon>Bacteria</taxon>
        <taxon>Candidatus Nomuraibacteriota</taxon>
    </lineage>
</organism>
<keyword evidence="7" id="KW-0227">DNA damage</keyword>
<comment type="catalytic activity">
    <reaction evidence="1">
        <text>Hydrolyzes single-stranded DNA or mismatched double-stranded DNA and polynucleotides, releasing free uracil.</text>
        <dbReference type="EC" id="3.2.2.27"/>
    </reaction>
</comment>
<dbReference type="GO" id="GO:0051539">
    <property type="term" value="F:4 iron, 4 sulfur cluster binding"/>
    <property type="evidence" value="ECO:0007669"/>
    <property type="project" value="UniProtKB-KW"/>
</dbReference>
<dbReference type="SMART" id="SM00986">
    <property type="entry name" value="UDG"/>
    <property type="match status" value="1"/>
</dbReference>
<dbReference type="EC" id="3.2.2.27" evidence="3"/>
<keyword evidence="10" id="KW-0411">Iron-sulfur</keyword>
<dbReference type="SMART" id="SM00987">
    <property type="entry name" value="UreE_C"/>
    <property type="match status" value="1"/>
</dbReference>
<evidence type="ECO:0000256" key="9">
    <source>
        <dbReference type="ARBA" id="ARBA00023004"/>
    </source>
</evidence>
<dbReference type="EMBL" id="LBQE01000021">
    <property type="protein sequence ID" value="KKP71660.1"/>
    <property type="molecule type" value="Genomic_DNA"/>
</dbReference>
<evidence type="ECO:0000256" key="6">
    <source>
        <dbReference type="ARBA" id="ARBA00022723"/>
    </source>
</evidence>
<evidence type="ECO:0000256" key="8">
    <source>
        <dbReference type="ARBA" id="ARBA00022801"/>
    </source>
</evidence>
<evidence type="ECO:0000256" key="10">
    <source>
        <dbReference type="ARBA" id="ARBA00023014"/>
    </source>
</evidence>
<proteinExistence type="inferred from homology"/>
<name>A0A0G0E8K1_9BACT</name>
<evidence type="ECO:0000256" key="11">
    <source>
        <dbReference type="ARBA" id="ARBA00023204"/>
    </source>
</evidence>